<dbReference type="InterPro" id="IPR015418">
    <property type="entry name" value="Eaf6"/>
</dbReference>
<evidence type="ECO:0000256" key="9">
    <source>
        <dbReference type="RuleBase" id="RU368022"/>
    </source>
</evidence>
<organism evidence="11 12">
    <name type="scientific">Ambispora leptoticha</name>
    <dbReference type="NCBI Taxonomy" id="144679"/>
    <lineage>
        <taxon>Eukaryota</taxon>
        <taxon>Fungi</taxon>
        <taxon>Fungi incertae sedis</taxon>
        <taxon>Mucoromycota</taxon>
        <taxon>Glomeromycotina</taxon>
        <taxon>Glomeromycetes</taxon>
        <taxon>Archaeosporales</taxon>
        <taxon>Ambisporaceae</taxon>
        <taxon>Ambispora</taxon>
    </lineage>
</organism>
<gene>
    <name evidence="11" type="ORF">ALEPTO_LOCUS2240</name>
</gene>
<evidence type="ECO:0000256" key="1">
    <source>
        <dbReference type="ARBA" id="ARBA00004123"/>
    </source>
</evidence>
<comment type="subunit">
    <text evidence="9">Component of the NuA4 histone acetyltransferase complex.</text>
</comment>
<feature type="region of interest" description="Disordered" evidence="10">
    <location>
        <begin position="1"/>
        <end position="36"/>
    </location>
</feature>
<comment type="similarity">
    <text evidence="2 9">Belongs to the EAF6 family.</text>
</comment>
<proteinExistence type="inferred from homology"/>
<name>A0A9N8W702_9GLOM</name>
<dbReference type="OrthoDB" id="440324at2759"/>
<keyword evidence="9" id="KW-0227">DNA damage</keyword>
<keyword evidence="8 9" id="KW-0539">Nucleus</keyword>
<feature type="compositionally biased region" description="Low complexity" evidence="10">
    <location>
        <begin position="7"/>
        <end position="21"/>
    </location>
</feature>
<evidence type="ECO:0000256" key="10">
    <source>
        <dbReference type="SAM" id="MobiDB-lite"/>
    </source>
</evidence>
<dbReference type="Proteomes" id="UP000789508">
    <property type="component" value="Unassembled WGS sequence"/>
</dbReference>
<dbReference type="AlphaFoldDB" id="A0A9N8W702"/>
<comment type="caution">
    <text evidence="11">The sequence shown here is derived from an EMBL/GenBank/DDBJ whole genome shotgun (WGS) entry which is preliminary data.</text>
</comment>
<comment type="subcellular location">
    <subcellularLocation>
        <location evidence="1 9">Nucleus</location>
    </subcellularLocation>
</comment>
<protein>
    <recommendedName>
        <fullName evidence="3 9">Chromatin modification-related protein EAF6</fullName>
    </recommendedName>
</protein>
<evidence type="ECO:0000256" key="5">
    <source>
        <dbReference type="ARBA" id="ARBA00023015"/>
    </source>
</evidence>
<reference evidence="11" key="1">
    <citation type="submission" date="2021-06" db="EMBL/GenBank/DDBJ databases">
        <authorList>
            <person name="Kallberg Y."/>
            <person name="Tangrot J."/>
            <person name="Rosling A."/>
        </authorList>
    </citation>
    <scope>NUCLEOTIDE SEQUENCE</scope>
    <source>
        <strain evidence="11">FL130A</strain>
    </source>
</reference>
<keyword evidence="7 9" id="KW-0804">Transcription</keyword>
<evidence type="ECO:0000256" key="4">
    <source>
        <dbReference type="ARBA" id="ARBA00022853"/>
    </source>
</evidence>
<dbReference type="EMBL" id="CAJVPS010000315">
    <property type="protein sequence ID" value="CAG8475931.1"/>
    <property type="molecule type" value="Genomic_DNA"/>
</dbReference>
<accession>A0A9N8W702</accession>
<keyword evidence="4 9" id="KW-0156">Chromatin regulator</keyword>
<dbReference type="PANTHER" id="PTHR13476">
    <property type="entry name" value="CHROMATIN MODIFICATION-RELATED PROTEIN MEAF6"/>
    <property type="match status" value="1"/>
</dbReference>
<keyword evidence="12" id="KW-1185">Reference proteome</keyword>
<comment type="function">
    <text evidence="9">Component of the NuA4 histone acetyltransferase complex which is involved in transcriptional activation of selected genes principally by acetylation of nucleosomal histone H4 and H2A. The NuA4 complex is also involved in DNA repair.</text>
</comment>
<evidence type="ECO:0000256" key="3">
    <source>
        <dbReference type="ARBA" id="ARBA00018504"/>
    </source>
</evidence>
<dbReference type="GO" id="GO:0006325">
    <property type="term" value="P:chromatin organization"/>
    <property type="evidence" value="ECO:0007669"/>
    <property type="project" value="UniProtKB-KW"/>
</dbReference>
<keyword evidence="5 9" id="KW-0805">Transcription regulation</keyword>
<evidence type="ECO:0000313" key="11">
    <source>
        <dbReference type="EMBL" id="CAG8475931.1"/>
    </source>
</evidence>
<keyword evidence="9" id="KW-0234">DNA repair</keyword>
<keyword evidence="6" id="KW-0175">Coiled coil</keyword>
<evidence type="ECO:0000256" key="8">
    <source>
        <dbReference type="ARBA" id="ARBA00023242"/>
    </source>
</evidence>
<evidence type="ECO:0000256" key="2">
    <source>
        <dbReference type="ARBA" id="ARBA00010916"/>
    </source>
</evidence>
<dbReference type="GO" id="GO:0035267">
    <property type="term" value="C:NuA4 histone acetyltransferase complex"/>
    <property type="evidence" value="ECO:0007669"/>
    <property type="project" value="UniProtKB-UniRule"/>
</dbReference>
<evidence type="ECO:0000256" key="6">
    <source>
        <dbReference type="ARBA" id="ARBA00023054"/>
    </source>
</evidence>
<sequence>MVDSKKPSSSSSKIEEQISSPHDTDPIPMKTSGSSSKIKAIQAELNELLIEKKKADASLVEIEFVIYNFEASYLKDTHNGKGNLLRGFGKVSKSALDKNNQKIFEIREEDRIFSRSS</sequence>
<dbReference type="Pfam" id="PF09340">
    <property type="entry name" value="NuA4"/>
    <property type="match status" value="1"/>
</dbReference>
<dbReference type="GO" id="GO:0005634">
    <property type="term" value="C:nucleus"/>
    <property type="evidence" value="ECO:0007669"/>
    <property type="project" value="UniProtKB-SubCell"/>
</dbReference>
<evidence type="ECO:0000256" key="7">
    <source>
        <dbReference type="ARBA" id="ARBA00023163"/>
    </source>
</evidence>
<evidence type="ECO:0000313" key="12">
    <source>
        <dbReference type="Proteomes" id="UP000789508"/>
    </source>
</evidence>
<dbReference type="GO" id="GO:0006281">
    <property type="term" value="P:DNA repair"/>
    <property type="evidence" value="ECO:0007669"/>
    <property type="project" value="UniProtKB-UniRule"/>
</dbReference>